<dbReference type="InterPro" id="IPR036249">
    <property type="entry name" value="Thioredoxin-like_sf"/>
</dbReference>
<feature type="transmembrane region" description="Helical" evidence="18">
    <location>
        <begin position="246"/>
        <end position="274"/>
    </location>
</feature>
<dbReference type="HAMAP" id="MF_00399">
    <property type="entry name" value="DbsD"/>
    <property type="match status" value="1"/>
</dbReference>
<keyword evidence="12 18" id="KW-0520">NAD</keyword>
<sequence length="667" mass="70851" precursor="true">MWLLGLIAMLVLMAGPIVHAEEEFLDPEQAFVFSAQMQNPSQLRIDYRIAPKYYMYHERFEFHVKGDADQSQARTLLGTPVFPKGEVKYDPTFDKKMEVFHNQVGITLPLLKQTTPFTLQVVGQGCADAGLCYPPITYEIELEPAPGGGLSIVDGTRGVKKGAAPAGSVDSPPTNADASGNGAGQITSTATSDLTRSLAQPSATGQNASQNQIGPGPGADAATPSLFDAGDTTIAQWLSEAGLVRILLICFALGVVLSFTPCVLPMLPILLSVIVGDQKARGGVPSKGRGFALTLMYVLGTAVVYTVLGIAAASVGSVLAAWIQNPWVLSAFALILIVLAIGMFGAFTIQMPVSLQTALNNKVSRMPGGRYGGSFGMGMLSALICGPCVAAPLAGILLFISQTGNLLLGGLALFVLAWGQGASLLILGATSGALMPRAGPWMEGIKYFCGLLLLATALWMLMPVVPLWVQMLGWAFLSMCLAVLLGAFRADTAPVGDTGPLRLILRALGLLAAAWALLLLIGLATGSRDPLAPLQGITQVNGAAPASNTKVQFERVKSLTELEARVAAAGKPVMLDFYADWCISCHEMEKFTFTDSRVAGLMDSMLLLQADVTGNNAQDRELLKRFRLFGPPGIIFFDRGGREMVDNRVVGFQKADRFLEKLQQAQQ</sequence>
<keyword evidence="5 18" id="KW-0997">Cell inner membrane</keyword>
<feature type="compositionally biased region" description="Polar residues" evidence="19">
    <location>
        <begin position="171"/>
        <end position="213"/>
    </location>
</feature>
<keyword evidence="9 18" id="KW-0249">Electron transport</keyword>
<evidence type="ECO:0000313" key="21">
    <source>
        <dbReference type="EMBL" id="ETF04498.1"/>
    </source>
</evidence>
<feature type="disulfide bond" description="Redox-active" evidence="18">
    <location>
        <begin position="126"/>
        <end position="132"/>
    </location>
</feature>
<feature type="transmembrane region" description="Helical" evidence="18">
    <location>
        <begin position="374"/>
        <end position="400"/>
    </location>
</feature>
<dbReference type="eggNOG" id="COG4232">
    <property type="taxonomic scope" value="Bacteria"/>
</dbReference>
<feature type="signal peptide" evidence="18">
    <location>
        <begin position="1"/>
        <end position="20"/>
    </location>
</feature>
<dbReference type="Pfam" id="PF13899">
    <property type="entry name" value="Thioredoxin_7"/>
    <property type="match status" value="1"/>
</dbReference>
<dbReference type="GO" id="GO:0047134">
    <property type="term" value="F:protein-disulfide reductase [NAD(P)H] activity"/>
    <property type="evidence" value="ECO:0007669"/>
    <property type="project" value="UniProtKB-UniRule"/>
</dbReference>
<comment type="similarity">
    <text evidence="2 18">Belongs to the thioredoxin family. DsbD subfamily.</text>
</comment>
<keyword evidence="3 18" id="KW-0813">Transport</keyword>
<dbReference type="InterPro" id="IPR035671">
    <property type="entry name" value="DsbD_gamma"/>
</dbReference>
<feature type="domain" description="Thioredoxin" evidence="20">
    <location>
        <begin position="533"/>
        <end position="667"/>
    </location>
</feature>
<comment type="caution">
    <text evidence="21">The sequence shown here is derived from an EMBL/GenBank/DDBJ whole genome shotgun (WGS) entry which is preliminary data.</text>
</comment>
<dbReference type="NCBIfam" id="NF001419">
    <property type="entry name" value="PRK00293.1"/>
    <property type="match status" value="1"/>
</dbReference>
<keyword evidence="4 18" id="KW-1003">Cell membrane</keyword>
<comment type="catalytic activity">
    <reaction evidence="17 18">
        <text>[protein]-dithiol + NADP(+) = [protein]-disulfide + NADPH + H(+)</text>
        <dbReference type="Rhea" id="RHEA:18753"/>
        <dbReference type="Rhea" id="RHEA-COMP:10593"/>
        <dbReference type="Rhea" id="RHEA-COMP:10594"/>
        <dbReference type="ChEBI" id="CHEBI:15378"/>
        <dbReference type="ChEBI" id="CHEBI:29950"/>
        <dbReference type="ChEBI" id="CHEBI:50058"/>
        <dbReference type="ChEBI" id="CHEBI:57783"/>
        <dbReference type="ChEBI" id="CHEBI:58349"/>
        <dbReference type="EC" id="1.8.1.8"/>
    </reaction>
</comment>
<keyword evidence="8 18" id="KW-0201">Cytochrome c-type biogenesis</keyword>
<evidence type="ECO:0000313" key="22">
    <source>
        <dbReference type="Proteomes" id="UP000018733"/>
    </source>
</evidence>
<dbReference type="InterPro" id="IPR036929">
    <property type="entry name" value="DsbDN_sf"/>
</dbReference>
<evidence type="ECO:0000256" key="2">
    <source>
        <dbReference type="ARBA" id="ARBA00007241"/>
    </source>
</evidence>
<feature type="disulfide bond" description="Redox-active" evidence="18">
    <location>
        <begin position="582"/>
        <end position="585"/>
    </location>
</feature>
<dbReference type="GO" id="GO:0017004">
    <property type="term" value="P:cytochrome complex assembly"/>
    <property type="evidence" value="ECO:0007669"/>
    <property type="project" value="UniProtKB-UniRule"/>
</dbReference>
<keyword evidence="15 18" id="KW-0676">Redox-active center</keyword>
<dbReference type="SUPFAM" id="SSF74863">
    <property type="entry name" value="Thiol:disulfide interchange protein DsbD, N-terminal domain (DsbD-alpha)"/>
    <property type="match status" value="1"/>
</dbReference>
<comment type="subcellular location">
    <subcellularLocation>
        <location evidence="1 18">Cell inner membrane</location>
        <topology evidence="1 18">Multi-pass membrane protein</topology>
    </subcellularLocation>
</comment>
<keyword evidence="14 18" id="KW-1015">Disulfide bond</keyword>
<dbReference type="AlphaFoldDB" id="V8QYP4"/>
<comment type="catalytic activity">
    <reaction evidence="16 18">
        <text>[protein]-dithiol + NAD(+) = [protein]-disulfide + NADH + H(+)</text>
        <dbReference type="Rhea" id="RHEA:18749"/>
        <dbReference type="Rhea" id="RHEA-COMP:10593"/>
        <dbReference type="Rhea" id="RHEA-COMP:10594"/>
        <dbReference type="ChEBI" id="CHEBI:15378"/>
        <dbReference type="ChEBI" id="CHEBI:29950"/>
        <dbReference type="ChEBI" id="CHEBI:50058"/>
        <dbReference type="ChEBI" id="CHEBI:57540"/>
        <dbReference type="ChEBI" id="CHEBI:57945"/>
        <dbReference type="EC" id="1.8.1.8"/>
    </reaction>
</comment>
<feature type="transmembrane region" description="Helical" evidence="18">
    <location>
        <begin position="503"/>
        <end position="524"/>
    </location>
</feature>
<evidence type="ECO:0000256" key="14">
    <source>
        <dbReference type="ARBA" id="ARBA00023157"/>
    </source>
</evidence>
<feature type="transmembrane region" description="Helical" evidence="18">
    <location>
        <begin position="295"/>
        <end position="323"/>
    </location>
</feature>
<dbReference type="GO" id="GO:0045454">
    <property type="term" value="P:cell redox homeostasis"/>
    <property type="evidence" value="ECO:0007669"/>
    <property type="project" value="TreeGrafter"/>
</dbReference>
<evidence type="ECO:0000256" key="4">
    <source>
        <dbReference type="ARBA" id="ARBA00022475"/>
    </source>
</evidence>
<dbReference type="PANTHER" id="PTHR32234:SF0">
    <property type="entry name" value="THIOL:DISULFIDE INTERCHANGE PROTEIN DSBD"/>
    <property type="match status" value="1"/>
</dbReference>
<dbReference type="InterPro" id="IPR022910">
    <property type="entry name" value="Thiol_diS_interchange_DbsD"/>
</dbReference>
<evidence type="ECO:0000259" key="20">
    <source>
        <dbReference type="PROSITE" id="PS51352"/>
    </source>
</evidence>
<dbReference type="PANTHER" id="PTHR32234">
    <property type="entry name" value="THIOL:DISULFIDE INTERCHANGE PROTEIN DSBD"/>
    <property type="match status" value="1"/>
</dbReference>
<dbReference type="Proteomes" id="UP000018733">
    <property type="component" value="Unassembled WGS sequence"/>
</dbReference>
<evidence type="ECO:0000256" key="16">
    <source>
        <dbReference type="ARBA" id="ARBA00047388"/>
    </source>
</evidence>
<dbReference type="InterPro" id="IPR028250">
    <property type="entry name" value="DsbDN"/>
</dbReference>
<accession>V8QYP4</accession>
<dbReference type="CDD" id="cd02953">
    <property type="entry name" value="DsbDgamma"/>
    <property type="match status" value="1"/>
</dbReference>
<dbReference type="EC" id="1.8.1.8" evidence="18"/>
<evidence type="ECO:0000256" key="13">
    <source>
        <dbReference type="ARBA" id="ARBA00023136"/>
    </source>
</evidence>
<dbReference type="Pfam" id="PF02683">
    <property type="entry name" value="DsbD_TM"/>
    <property type="match status" value="1"/>
</dbReference>
<gene>
    <name evidence="18" type="primary">dsbD</name>
    <name evidence="21" type="ORF">W822_04980</name>
</gene>
<keyword evidence="10 18" id="KW-1133">Transmembrane helix</keyword>
<keyword evidence="7 18" id="KW-0732">Signal</keyword>
<dbReference type="Gene3D" id="3.40.30.10">
    <property type="entry name" value="Glutaredoxin"/>
    <property type="match status" value="1"/>
</dbReference>
<dbReference type="InterPro" id="IPR003834">
    <property type="entry name" value="Cyt_c_assmbl_TM_dom"/>
</dbReference>
<evidence type="ECO:0000256" key="10">
    <source>
        <dbReference type="ARBA" id="ARBA00022989"/>
    </source>
</evidence>
<dbReference type="OrthoDB" id="9811036at2"/>
<comment type="function">
    <text evidence="18">Required to facilitate the formation of correct disulfide bonds in some periplasmic proteins and for the assembly of the periplasmic c-type cytochromes. Acts by transferring electrons from cytoplasmic thioredoxin to the periplasm. This transfer involves a cascade of disulfide bond formation and reduction steps.</text>
</comment>
<dbReference type="PATRIC" id="fig|1424334.3.peg.1010"/>
<feature type="chain" id="PRO_5009023386" description="Thiol:disulfide interchange protein DsbD" evidence="18">
    <location>
        <begin position="21"/>
        <end position="667"/>
    </location>
</feature>
<evidence type="ECO:0000256" key="8">
    <source>
        <dbReference type="ARBA" id="ARBA00022748"/>
    </source>
</evidence>
<feature type="transmembrane region" description="Helical" evidence="18">
    <location>
        <begin position="406"/>
        <end position="435"/>
    </location>
</feature>
<dbReference type="PROSITE" id="PS51352">
    <property type="entry name" value="THIOREDOXIN_2"/>
    <property type="match status" value="1"/>
</dbReference>
<reference evidence="21 22" key="1">
    <citation type="journal article" date="2014" name="Genome Announc.">
        <title>Draft Genome Sequence of Advenella kashmirensis Strain W13003, a Polycyclic Aromatic Hydrocarbon-Degrading Bacterium.</title>
        <authorList>
            <person name="Wang X."/>
            <person name="Jin D."/>
            <person name="Zhou L."/>
            <person name="Wu L."/>
            <person name="An W."/>
            <person name="Zhao L."/>
        </authorList>
    </citation>
    <scope>NUCLEOTIDE SEQUENCE [LARGE SCALE GENOMIC DNA]</scope>
    <source>
        <strain evidence="21 22">W13003</strain>
    </source>
</reference>
<dbReference type="EMBL" id="AYXT01000001">
    <property type="protein sequence ID" value="ETF04498.1"/>
    <property type="molecule type" value="Genomic_DNA"/>
</dbReference>
<evidence type="ECO:0000256" key="18">
    <source>
        <dbReference type="HAMAP-Rule" id="MF_00399"/>
    </source>
</evidence>
<dbReference type="HOGENOM" id="CLU_014657_3_0_4"/>
<dbReference type="InterPro" id="IPR013766">
    <property type="entry name" value="Thioredoxin_domain"/>
</dbReference>
<keyword evidence="13 18" id="KW-0472">Membrane</keyword>
<keyword evidence="22" id="KW-1185">Reference proteome</keyword>
<evidence type="ECO:0000256" key="3">
    <source>
        <dbReference type="ARBA" id="ARBA00022448"/>
    </source>
</evidence>
<evidence type="ECO:0000256" key="9">
    <source>
        <dbReference type="ARBA" id="ARBA00022982"/>
    </source>
</evidence>
<feature type="region of interest" description="Disordered" evidence="19">
    <location>
        <begin position="161"/>
        <end position="222"/>
    </location>
</feature>
<feature type="transmembrane region" description="Helical" evidence="18">
    <location>
        <begin position="329"/>
        <end position="353"/>
    </location>
</feature>
<comment type="caution">
    <text evidence="18">Lacks conserved residue(s) required for the propagation of feature annotation.</text>
</comment>
<dbReference type="SUPFAM" id="SSF52833">
    <property type="entry name" value="Thioredoxin-like"/>
    <property type="match status" value="1"/>
</dbReference>
<evidence type="ECO:0000256" key="19">
    <source>
        <dbReference type="SAM" id="MobiDB-lite"/>
    </source>
</evidence>
<name>V8QYP4_9BURK</name>
<protein>
    <recommendedName>
        <fullName evidence="18">Thiol:disulfide interchange protein DsbD</fullName>
        <ecNumber evidence="18">1.8.1.8</ecNumber>
    </recommendedName>
    <alternativeName>
        <fullName evidence="18">Protein-disulfide reductase</fullName>
        <shortName evidence="18">Disulfide reductase</shortName>
    </alternativeName>
</protein>
<proteinExistence type="inferred from homology"/>
<keyword evidence="11 18" id="KW-0560">Oxidoreductase</keyword>
<evidence type="ECO:0000256" key="11">
    <source>
        <dbReference type="ARBA" id="ARBA00023002"/>
    </source>
</evidence>
<feature type="transmembrane region" description="Helical" evidence="18">
    <location>
        <begin position="471"/>
        <end position="491"/>
    </location>
</feature>
<dbReference type="GO" id="GO:0009055">
    <property type="term" value="F:electron transfer activity"/>
    <property type="evidence" value="ECO:0007669"/>
    <property type="project" value="UniProtKB-UniRule"/>
</dbReference>
<dbReference type="STRING" id="1424334.W822_04980"/>
<evidence type="ECO:0000256" key="15">
    <source>
        <dbReference type="ARBA" id="ARBA00023284"/>
    </source>
</evidence>
<dbReference type="Pfam" id="PF11412">
    <property type="entry name" value="DsbD_N"/>
    <property type="match status" value="1"/>
</dbReference>
<evidence type="ECO:0000256" key="6">
    <source>
        <dbReference type="ARBA" id="ARBA00022692"/>
    </source>
</evidence>
<feature type="transmembrane region" description="Helical" evidence="18">
    <location>
        <begin position="447"/>
        <end position="465"/>
    </location>
</feature>
<dbReference type="GO" id="GO:0005886">
    <property type="term" value="C:plasma membrane"/>
    <property type="evidence" value="ECO:0007669"/>
    <property type="project" value="UniProtKB-SubCell"/>
</dbReference>
<evidence type="ECO:0000256" key="12">
    <source>
        <dbReference type="ARBA" id="ARBA00023027"/>
    </source>
</evidence>
<evidence type="ECO:0000256" key="17">
    <source>
        <dbReference type="ARBA" id="ARBA00047804"/>
    </source>
</evidence>
<evidence type="ECO:0000256" key="7">
    <source>
        <dbReference type="ARBA" id="ARBA00022729"/>
    </source>
</evidence>
<evidence type="ECO:0000256" key="1">
    <source>
        <dbReference type="ARBA" id="ARBA00004429"/>
    </source>
</evidence>
<evidence type="ECO:0000256" key="5">
    <source>
        <dbReference type="ARBA" id="ARBA00022519"/>
    </source>
</evidence>
<dbReference type="Gene3D" id="2.60.40.1250">
    <property type="entry name" value="Thiol:disulfide interchange protein DsbD, N-terminal domain"/>
    <property type="match status" value="1"/>
</dbReference>
<organism evidence="21 22">
    <name type="scientific">Advenella kashmirensis W13003</name>
    <dbReference type="NCBI Taxonomy" id="1424334"/>
    <lineage>
        <taxon>Bacteria</taxon>
        <taxon>Pseudomonadati</taxon>
        <taxon>Pseudomonadota</taxon>
        <taxon>Betaproteobacteria</taxon>
        <taxon>Burkholderiales</taxon>
        <taxon>Alcaligenaceae</taxon>
    </lineage>
</organism>
<keyword evidence="6 18" id="KW-0812">Transmembrane</keyword>